<dbReference type="PRINTS" id="PR01415">
    <property type="entry name" value="ANKYRIN"/>
</dbReference>
<dbReference type="SMART" id="SM00248">
    <property type="entry name" value="ANK"/>
    <property type="match status" value="8"/>
</dbReference>
<feature type="repeat" description="ANK" evidence="3">
    <location>
        <begin position="378"/>
        <end position="420"/>
    </location>
</feature>
<evidence type="ECO:0000256" key="3">
    <source>
        <dbReference type="PROSITE-ProRule" id="PRU00023"/>
    </source>
</evidence>
<keyword evidence="5" id="KW-1185">Reference proteome</keyword>
<evidence type="ECO:0000313" key="5">
    <source>
        <dbReference type="Proteomes" id="UP001178148"/>
    </source>
</evidence>
<dbReference type="AlphaFoldDB" id="A0AA90NS86"/>
<feature type="repeat" description="ANK" evidence="3">
    <location>
        <begin position="176"/>
        <end position="208"/>
    </location>
</feature>
<accession>A0AA90NS86</accession>
<protein>
    <submittedName>
        <fullName evidence="4">Ankyrin repeat domain-containing protein</fullName>
    </submittedName>
</protein>
<dbReference type="InterPro" id="IPR002110">
    <property type="entry name" value="Ankyrin_rpt"/>
</dbReference>
<dbReference type="InterPro" id="IPR036770">
    <property type="entry name" value="Ankyrin_rpt-contain_sf"/>
</dbReference>
<dbReference type="PROSITE" id="PS50088">
    <property type="entry name" value="ANK_REPEAT"/>
    <property type="match status" value="3"/>
</dbReference>
<proteinExistence type="predicted"/>
<sequence length="534" mass="59308">MFLAWHKIMARPCHLIDLLLFFSIITGYYSESCCAAFSVDESNNTLPDSDAKHESSIYPDFSILRIVEEMDDRVILGAMQCLLNIAHRNKDDNLIHILMLSKAPHHESKQNDATALQCADLNNYYVIKFLRDNIISHAGTYESEEGLLSAAIPFDNNKLIELLVASGANINSHDINNNTPLHNAVRHGHLDIVKTLLTAGAEVDCLGSHTLLPNQNYELIQRGAYDSGEHISPLQTAIINRDTEIVNVLLDNKANPNDDECAFTPLLTALQVRSDPIVKALLAAGAAVDEIFKSPKYKAITSEHSTPQKLAVAKVSYELLKFLITADVNLHERYENGDSLLHIIAYRIDSSSIPAQRIVSIFELLIAEGVDVNSKNAKGLTPLLLIASKDYIYDKETVRSRALVCNMLLRNGADINAIDDKKGNTALHYAVKNGTRDLVLLLLANDANIGIKNNAGALVSTDGFASWDKIAEDISEAPFVTRERELPRLEDIVRIRIRKLIFEKIPANANPHFSKKVRTLPIPKPTHEFIINHP</sequence>
<name>A0AA90NS86_9GAMM</name>
<organism evidence="4 5">
    <name type="scientific">Candidatus Endonucleibacter bathymodioli</name>
    <dbReference type="NCBI Taxonomy" id="539814"/>
    <lineage>
        <taxon>Bacteria</taxon>
        <taxon>Pseudomonadati</taxon>
        <taxon>Pseudomonadota</taxon>
        <taxon>Gammaproteobacteria</taxon>
        <taxon>Oceanospirillales</taxon>
        <taxon>Endozoicomonadaceae</taxon>
        <taxon>Candidatus Endonucleibacter</taxon>
    </lineage>
</organism>
<evidence type="ECO:0000256" key="2">
    <source>
        <dbReference type="ARBA" id="ARBA00023043"/>
    </source>
</evidence>
<dbReference type="Pfam" id="PF13637">
    <property type="entry name" value="Ank_4"/>
    <property type="match status" value="1"/>
</dbReference>
<dbReference type="Proteomes" id="UP001178148">
    <property type="component" value="Unassembled WGS sequence"/>
</dbReference>
<feature type="repeat" description="ANK" evidence="3">
    <location>
        <begin position="422"/>
        <end position="454"/>
    </location>
</feature>
<gene>
    <name evidence="4" type="ORF">QS748_03975</name>
</gene>
<comment type="caution">
    <text evidence="4">The sequence shown here is derived from an EMBL/GenBank/DDBJ whole genome shotgun (WGS) entry which is preliminary data.</text>
</comment>
<keyword evidence="2 3" id="KW-0040">ANK repeat</keyword>
<evidence type="ECO:0000256" key="1">
    <source>
        <dbReference type="ARBA" id="ARBA00022737"/>
    </source>
</evidence>
<dbReference type="PANTHER" id="PTHR24198">
    <property type="entry name" value="ANKYRIN REPEAT AND PROTEIN KINASE DOMAIN-CONTAINING PROTEIN"/>
    <property type="match status" value="1"/>
</dbReference>
<dbReference type="Gene3D" id="1.25.40.20">
    <property type="entry name" value="Ankyrin repeat-containing domain"/>
    <property type="match status" value="3"/>
</dbReference>
<keyword evidence="1" id="KW-0677">Repeat</keyword>
<dbReference type="PANTHER" id="PTHR24198:SF165">
    <property type="entry name" value="ANKYRIN REPEAT-CONTAINING PROTEIN-RELATED"/>
    <property type="match status" value="1"/>
</dbReference>
<evidence type="ECO:0000313" key="4">
    <source>
        <dbReference type="EMBL" id="MDP0588380.1"/>
    </source>
</evidence>
<dbReference type="SUPFAM" id="SSF48403">
    <property type="entry name" value="Ankyrin repeat"/>
    <property type="match status" value="1"/>
</dbReference>
<dbReference type="PROSITE" id="PS50297">
    <property type="entry name" value="ANK_REP_REGION"/>
    <property type="match status" value="2"/>
</dbReference>
<dbReference type="Pfam" id="PF12796">
    <property type="entry name" value="Ank_2"/>
    <property type="match status" value="2"/>
</dbReference>
<dbReference type="EMBL" id="JASXSV010000004">
    <property type="protein sequence ID" value="MDP0588380.1"/>
    <property type="molecule type" value="Genomic_DNA"/>
</dbReference>
<reference evidence="4 5" key="1">
    <citation type="journal article" date="2023" name="bioRxiv">
        <title>An intranuclear bacterial parasite of deep-sea mussels expresses apoptosis inhibitors acquired from its host.</title>
        <authorList>
            <person name="Gonzalez Porras M.A."/>
            <person name="Assie A."/>
            <person name="Tietjen M."/>
            <person name="Violette M."/>
            <person name="Kleiner M."/>
            <person name="Gruber-Vodicka H."/>
            <person name="Dubilier N."/>
            <person name="Leisch N."/>
        </authorList>
    </citation>
    <scope>NUCLEOTIDE SEQUENCE [LARGE SCALE GENOMIC DNA]</scope>
    <source>
        <strain evidence="4">IAP13</strain>
    </source>
</reference>